<dbReference type="AlphaFoldDB" id="A0AAV0J9Q2"/>
<feature type="compositionally biased region" description="Low complexity" evidence="1">
    <location>
        <begin position="224"/>
        <end position="237"/>
    </location>
</feature>
<evidence type="ECO:0000313" key="3">
    <source>
        <dbReference type="Proteomes" id="UP001154282"/>
    </source>
</evidence>
<proteinExistence type="predicted"/>
<dbReference type="Proteomes" id="UP001154282">
    <property type="component" value="Unassembled WGS sequence"/>
</dbReference>
<dbReference type="PANTHER" id="PTHR33167:SF26">
    <property type="entry name" value="EXPRESSED PROTEIN"/>
    <property type="match status" value="1"/>
</dbReference>
<feature type="compositionally biased region" description="Low complexity" evidence="1">
    <location>
        <begin position="165"/>
        <end position="184"/>
    </location>
</feature>
<sequence>MERVLKPYDKEYMRLAMLKHEETFKEQVYELHRLYRIQKLMMRSIGKTNKNTNNNQHQIPSNKHQELWNNGFSFNSRSNNVTNIVVAPPPSNHLHHHHHHHHDKLAVKLDLERRPAAEEFAESNGDHVEEEERNGTVVMEECEIELTLGPASYCSRRKKLCQEETALTSESGGGSLSSSSTGSSRINRRSNKLGSSRVDDPENGMMKKQKQNSNVDNNEQLTRQQQQDSRLKQQQQQPPWLYQVLSLKMT</sequence>
<dbReference type="PANTHER" id="PTHR33167">
    <property type="entry name" value="TRANSCRIPTION FACTOR, PUTATIVE (DUF863)-RELATED"/>
    <property type="match status" value="1"/>
</dbReference>
<gene>
    <name evidence="2" type="ORF">LITE_LOCUS12923</name>
</gene>
<dbReference type="EMBL" id="CAMGYJ010000004">
    <property type="protein sequence ID" value="CAI0405598.1"/>
    <property type="molecule type" value="Genomic_DNA"/>
</dbReference>
<reference evidence="2" key="1">
    <citation type="submission" date="2022-08" db="EMBL/GenBank/DDBJ databases">
        <authorList>
            <person name="Gutierrez-Valencia J."/>
        </authorList>
    </citation>
    <scope>NUCLEOTIDE SEQUENCE</scope>
</reference>
<accession>A0AAV0J9Q2</accession>
<evidence type="ECO:0000313" key="2">
    <source>
        <dbReference type="EMBL" id="CAI0405598.1"/>
    </source>
</evidence>
<feature type="region of interest" description="Disordered" evidence="1">
    <location>
        <begin position="165"/>
        <end position="239"/>
    </location>
</feature>
<feature type="compositionally biased region" description="Polar residues" evidence="1">
    <location>
        <begin position="211"/>
        <end position="223"/>
    </location>
</feature>
<keyword evidence="3" id="KW-1185">Reference proteome</keyword>
<organism evidence="2 3">
    <name type="scientific">Linum tenue</name>
    <dbReference type="NCBI Taxonomy" id="586396"/>
    <lineage>
        <taxon>Eukaryota</taxon>
        <taxon>Viridiplantae</taxon>
        <taxon>Streptophyta</taxon>
        <taxon>Embryophyta</taxon>
        <taxon>Tracheophyta</taxon>
        <taxon>Spermatophyta</taxon>
        <taxon>Magnoliopsida</taxon>
        <taxon>eudicotyledons</taxon>
        <taxon>Gunneridae</taxon>
        <taxon>Pentapetalae</taxon>
        <taxon>rosids</taxon>
        <taxon>fabids</taxon>
        <taxon>Malpighiales</taxon>
        <taxon>Linaceae</taxon>
        <taxon>Linum</taxon>
    </lineage>
</organism>
<comment type="caution">
    <text evidence="2">The sequence shown here is derived from an EMBL/GenBank/DDBJ whole genome shotgun (WGS) entry which is preliminary data.</text>
</comment>
<name>A0AAV0J9Q2_9ROSI</name>
<evidence type="ECO:0000256" key="1">
    <source>
        <dbReference type="SAM" id="MobiDB-lite"/>
    </source>
</evidence>
<protein>
    <submittedName>
        <fullName evidence="2">Uncharacterized protein</fullName>
    </submittedName>
</protein>